<organism evidence="2">
    <name type="scientific">uncultured Caudovirales phage</name>
    <dbReference type="NCBI Taxonomy" id="2100421"/>
    <lineage>
        <taxon>Viruses</taxon>
        <taxon>Duplodnaviria</taxon>
        <taxon>Heunggongvirae</taxon>
        <taxon>Uroviricota</taxon>
        <taxon>Caudoviricetes</taxon>
        <taxon>Peduoviridae</taxon>
        <taxon>Maltschvirus</taxon>
        <taxon>Maltschvirus maltsch</taxon>
    </lineage>
</organism>
<feature type="transmembrane region" description="Helical" evidence="1">
    <location>
        <begin position="25"/>
        <end position="46"/>
    </location>
</feature>
<keyword evidence="1" id="KW-0812">Transmembrane</keyword>
<gene>
    <name evidence="2" type="ORF">UFOVP29_62</name>
</gene>
<evidence type="ECO:0000313" key="2">
    <source>
        <dbReference type="EMBL" id="CAB4122741.1"/>
    </source>
</evidence>
<sequence length="67" mass="7221">MAMSTLIACASDAQARGYNRAYETHGPIVSRGVISFVVGFIVGYAADSIAYEHKDKVGKTPEVTQDR</sequence>
<name>A0A6J5KLU9_9CAUD</name>
<reference evidence="2" key="1">
    <citation type="submission" date="2020-04" db="EMBL/GenBank/DDBJ databases">
        <authorList>
            <person name="Chiriac C."/>
            <person name="Salcher M."/>
            <person name="Ghai R."/>
            <person name="Kavagutti S V."/>
        </authorList>
    </citation>
    <scope>NUCLEOTIDE SEQUENCE</scope>
</reference>
<dbReference type="EMBL" id="LR796167">
    <property type="protein sequence ID" value="CAB4122741.1"/>
    <property type="molecule type" value="Genomic_DNA"/>
</dbReference>
<keyword evidence="1" id="KW-0472">Membrane</keyword>
<keyword evidence="1" id="KW-1133">Transmembrane helix</keyword>
<protein>
    <submittedName>
        <fullName evidence="2">Uncharacterized protein</fullName>
    </submittedName>
</protein>
<evidence type="ECO:0000256" key="1">
    <source>
        <dbReference type="SAM" id="Phobius"/>
    </source>
</evidence>
<accession>A0A6J5KLU9</accession>
<proteinExistence type="predicted"/>